<dbReference type="NCBIfam" id="TIGR01533">
    <property type="entry name" value="lipo_e_P4"/>
    <property type="match status" value="1"/>
</dbReference>
<dbReference type="PANTHER" id="PTHR31284:SF10">
    <property type="entry name" value="ACID PHOSPHATASE-LIKE PROTEIN"/>
    <property type="match status" value="1"/>
</dbReference>
<name>A0A6N8J3H2_9BACT</name>
<dbReference type="PANTHER" id="PTHR31284">
    <property type="entry name" value="ACID PHOSPHATASE-LIKE PROTEIN"/>
    <property type="match status" value="1"/>
</dbReference>
<evidence type="ECO:0000256" key="1">
    <source>
        <dbReference type="ARBA" id="ARBA00022729"/>
    </source>
</evidence>
<protein>
    <submittedName>
        <fullName evidence="3">5'-nucleotidase, lipoprotein e(P4) family</fullName>
    </submittedName>
</protein>
<sequence length="266" mass="30244">MQKFTFLLTFVLLASTPACKIVKPTVSKTTLVPYGPAFAALWQQRSAEYKALCFQAYNIAELRLNERLQQAHEKPLAIVTDIDETILDNSPYTVHTSLHGQSYSDKTWFEWTAKTAADTVPGALSFLQFAASKGVHIFYITNRAETEREVTLKNLQHWHFPDADNAHLLLKTTTSGKESRRQQVAATHDIALLMGDNLSDFAVIFDKLPSDQREQVTKRSAADFGNRFIVLPNPMYGDWLPAMFQYNYKRSTPEMDSILKSKLKDY</sequence>
<dbReference type="SUPFAM" id="SSF56784">
    <property type="entry name" value="HAD-like"/>
    <property type="match status" value="1"/>
</dbReference>
<dbReference type="SFLD" id="SFLDS00003">
    <property type="entry name" value="Haloacid_Dehalogenase"/>
    <property type="match status" value="1"/>
</dbReference>
<proteinExistence type="predicted"/>
<evidence type="ECO:0000313" key="3">
    <source>
        <dbReference type="EMBL" id="MVT39311.1"/>
    </source>
</evidence>
<keyword evidence="4" id="KW-1185">Reference proteome</keyword>
<dbReference type="Proteomes" id="UP000468388">
    <property type="component" value="Unassembled WGS sequence"/>
</dbReference>
<dbReference type="SFLD" id="SFLDG01125">
    <property type="entry name" value="C1.1:_Acid_Phosphatase_Like"/>
    <property type="match status" value="1"/>
</dbReference>
<dbReference type="CDD" id="cd07534">
    <property type="entry name" value="HAD_CAP"/>
    <property type="match status" value="1"/>
</dbReference>
<dbReference type="InterPro" id="IPR036412">
    <property type="entry name" value="HAD-like_sf"/>
</dbReference>
<gene>
    <name evidence="3" type="ORF">GO495_01830</name>
</gene>
<dbReference type="RefSeq" id="WP_157297998.1">
    <property type="nucleotide sequence ID" value="NZ_BAAAZB010000005.1"/>
</dbReference>
<dbReference type="InterPro" id="IPR006423">
    <property type="entry name" value="Lipo_e_P4"/>
</dbReference>
<evidence type="ECO:0000256" key="2">
    <source>
        <dbReference type="SAM" id="SignalP"/>
    </source>
</evidence>
<dbReference type="EMBL" id="WRXO01000001">
    <property type="protein sequence ID" value="MVT39311.1"/>
    <property type="molecule type" value="Genomic_DNA"/>
</dbReference>
<dbReference type="Gene3D" id="3.40.50.1000">
    <property type="entry name" value="HAD superfamily/HAD-like"/>
    <property type="match status" value="1"/>
</dbReference>
<organism evidence="3 4">
    <name type="scientific">Chitinophaga oryziterrae</name>
    <dbReference type="NCBI Taxonomy" id="1031224"/>
    <lineage>
        <taxon>Bacteria</taxon>
        <taxon>Pseudomonadati</taxon>
        <taxon>Bacteroidota</taxon>
        <taxon>Chitinophagia</taxon>
        <taxon>Chitinophagales</taxon>
        <taxon>Chitinophagaceae</taxon>
        <taxon>Chitinophaga</taxon>
    </lineage>
</organism>
<feature type="signal peptide" evidence="2">
    <location>
        <begin position="1"/>
        <end position="20"/>
    </location>
</feature>
<accession>A0A6N8J3H2</accession>
<keyword evidence="1 2" id="KW-0732">Signal</keyword>
<feature type="chain" id="PRO_5027034193" evidence="2">
    <location>
        <begin position="21"/>
        <end position="266"/>
    </location>
</feature>
<evidence type="ECO:0000313" key="4">
    <source>
        <dbReference type="Proteomes" id="UP000468388"/>
    </source>
</evidence>
<dbReference type="GO" id="GO:0009279">
    <property type="term" value="C:cell outer membrane"/>
    <property type="evidence" value="ECO:0007669"/>
    <property type="project" value="InterPro"/>
</dbReference>
<dbReference type="Pfam" id="PF03767">
    <property type="entry name" value="Acid_phosphat_B"/>
    <property type="match status" value="1"/>
</dbReference>
<dbReference type="PIRSF" id="PIRSF019271">
    <property type="entry name" value="Acid_Ptase_C"/>
    <property type="match status" value="1"/>
</dbReference>
<dbReference type="InterPro" id="IPR005519">
    <property type="entry name" value="Acid_phosphat_B-like"/>
</dbReference>
<keyword evidence="3" id="KW-0449">Lipoprotein</keyword>
<dbReference type="OrthoDB" id="395856at2"/>
<reference evidence="3 4" key="1">
    <citation type="submission" date="2019-12" db="EMBL/GenBank/DDBJ databases">
        <title>The draft genomic sequence of strain Chitinophaga oryziterrae JCM 16595.</title>
        <authorList>
            <person name="Zhang X."/>
        </authorList>
    </citation>
    <scope>NUCLEOTIDE SEQUENCE [LARGE SCALE GENOMIC DNA]</scope>
    <source>
        <strain evidence="3 4">JCM 16595</strain>
    </source>
</reference>
<comment type="caution">
    <text evidence="3">The sequence shown here is derived from an EMBL/GenBank/DDBJ whole genome shotgun (WGS) entry which is preliminary data.</text>
</comment>
<dbReference type="AlphaFoldDB" id="A0A6N8J3H2"/>
<dbReference type="InterPro" id="IPR023214">
    <property type="entry name" value="HAD_sf"/>
</dbReference>